<keyword evidence="1" id="KW-0472">Membrane</keyword>
<dbReference type="InterPro" id="IPR000620">
    <property type="entry name" value="EamA_dom"/>
</dbReference>
<accession>A0A4R6M5C8</accession>
<dbReference type="EMBL" id="SNXC01000015">
    <property type="protein sequence ID" value="TDO95740.1"/>
    <property type="molecule type" value="Genomic_DNA"/>
</dbReference>
<dbReference type="GO" id="GO:0016020">
    <property type="term" value="C:membrane"/>
    <property type="evidence" value="ECO:0007669"/>
    <property type="project" value="InterPro"/>
</dbReference>
<evidence type="ECO:0000259" key="2">
    <source>
        <dbReference type="Pfam" id="PF00892"/>
    </source>
</evidence>
<feature type="transmembrane region" description="Helical" evidence="1">
    <location>
        <begin position="189"/>
        <end position="216"/>
    </location>
</feature>
<feature type="transmembrane region" description="Helical" evidence="1">
    <location>
        <begin position="30"/>
        <end position="52"/>
    </location>
</feature>
<feature type="transmembrane region" description="Helical" evidence="1">
    <location>
        <begin position="148"/>
        <end position="169"/>
    </location>
</feature>
<feature type="transmembrane region" description="Helical" evidence="1">
    <location>
        <begin position="117"/>
        <end position="136"/>
    </location>
</feature>
<protein>
    <submittedName>
        <fullName evidence="3">Putative membrane protein</fullName>
    </submittedName>
</protein>
<dbReference type="Gene3D" id="1.10.3730.20">
    <property type="match status" value="1"/>
</dbReference>
<dbReference type="Proteomes" id="UP000294656">
    <property type="component" value="Unassembled WGS sequence"/>
</dbReference>
<sequence length="306" mass="33612">MTFTAIVLVLISAFMHAGWNYFGKSSSPSVPFFFFSTLAGAILFSPILLWQYELLASINGLILLFLFATGFFQALYLWGLSEAYKTGEMSIAYPIARSSPLILVCISSLILGREESISVQAILGIVLIVAGCFFIPLTSFRSLKLSQYLNRTTLFALVAAFATAGYSLIDDEATSQMRGLVFPSGEPVASVAEIALVYVVLQNVFAVFWMVGFVFFRRSQRDAFYDVVRNKWHYGVLTAVLMLGTYALVILSMAFVEDVSYVVAFRQLSIPLGVLFAVIGFGEKLYMPKLTGVILTFIGLVAVALG</sequence>
<feature type="domain" description="EamA" evidence="2">
    <location>
        <begin position="5"/>
        <end position="135"/>
    </location>
</feature>
<comment type="caution">
    <text evidence="3">The sequence shown here is derived from an EMBL/GenBank/DDBJ whole genome shotgun (WGS) entry which is preliminary data.</text>
</comment>
<dbReference type="AlphaFoldDB" id="A0A4R6M5C8"/>
<dbReference type="OrthoDB" id="9783707at2"/>
<feature type="transmembrane region" description="Helical" evidence="1">
    <location>
        <begin position="286"/>
        <end position="305"/>
    </location>
</feature>
<feature type="transmembrane region" description="Helical" evidence="1">
    <location>
        <begin position="261"/>
        <end position="279"/>
    </location>
</feature>
<evidence type="ECO:0000313" key="4">
    <source>
        <dbReference type="Proteomes" id="UP000294656"/>
    </source>
</evidence>
<gene>
    <name evidence="3" type="ORF">DFP79_3094</name>
</gene>
<keyword evidence="1" id="KW-1133">Transmembrane helix</keyword>
<keyword evidence="1" id="KW-0812">Transmembrane</keyword>
<dbReference type="SUPFAM" id="SSF103481">
    <property type="entry name" value="Multidrug resistance efflux transporter EmrE"/>
    <property type="match status" value="2"/>
</dbReference>
<feature type="transmembrane region" description="Helical" evidence="1">
    <location>
        <begin position="91"/>
        <end position="111"/>
    </location>
</feature>
<dbReference type="RefSeq" id="WP_133504814.1">
    <property type="nucleotide sequence ID" value="NZ_SNXC01000015.1"/>
</dbReference>
<proteinExistence type="predicted"/>
<feature type="transmembrane region" description="Helical" evidence="1">
    <location>
        <begin position="236"/>
        <end position="255"/>
    </location>
</feature>
<feature type="transmembrane region" description="Helical" evidence="1">
    <location>
        <begin position="58"/>
        <end position="79"/>
    </location>
</feature>
<name>A0A4R6M5C8_9GAMM</name>
<feature type="transmembrane region" description="Helical" evidence="1">
    <location>
        <begin position="6"/>
        <end position="23"/>
    </location>
</feature>
<dbReference type="Pfam" id="PF00892">
    <property type="entry name" value="EamA"/>
    <property type="match status" value="1"/>
</dbReference>
<reference evidence="3 4" key="1">
    <citation type="submission" date="2019-03" db="EMBL/GenBank/DDBJ databases">
        <title>Genomic Encyclopedia of Type Strains, Phase III (KMG-III): the genomes of soil and plant-associated and newly described type strains.</title>
        <authorList>
            <person name="Whitman W."/>
        </authorList>
    </citation>
    <scope>NUCLEOTIDE SEQUENCE [LARGE SCALE GENOMIC DNA]</scope>
    <source>
        <strain evidence="3 4">CECT 7378</strain>
    </source>
</reference>
<keyword evidence="4" id="KW-1185">Reference proteome</keyword>
<organism evidence="3 4">
    <name type="scientific">Marinomonas balearica</name>
    <dbReference type="NCBI Taxonomy" id="491947"/>
    <lineage>
        <taxon>Bacteria</taxon>
        <taxon>Pseudomonadati</taxon>
        <taxon>Pseudomonadota</taxon>
        <taxon>Gammaproteobacteria</taxon>
        <taxon>Oceanospirillales</taxon>
        <taxon>Oceanospirillaceae</taxon>
        <taxon>Marinomonas</taxon>
    </lineage>
</organism>
<dbReference type="InterPro" id="IPR037185">
    <property type="entry name" value="EmrE-like"/>
</dbReference>
<evidence type="ECO:0000256" key="1">
    <source>
        <dbReference type="SAM" id="Phobius"/>
    </source>
</evidence>
<evidence type="ECO:0000313" key="3">
    <source>
        <dbReference type="EMBL" id="TDO95740.1"/>
    </source>
</evidence>